<feature type="compositionally biased region" description="Polar residues" evidence="1">
    <location>
        <begin position="54"/>
        <end position="71"/>
    </location>
</feature>
<dbReference type="InterPro" id="IPR028322">
    <property type="entry name" value="PNRC-like_rgn"/>
</dbReference>
<protein>
    <recommendedName>
        <fullName evidence="4">Proteophosphoglycan 5</fullName>
    </recommendedName>
</protein>
<reference evidence="2 3" key="1">
    <citation type="journal article" date="2024" name="Commun. Biol.">
        <title>Comparative genomic analysis of thermophilic fungi reveals convergent evolutionary adaptations and gene losses.</title>
        <authorList>
            <person name="Steindorff A.S."/>
            <person name="Aguilar-Pontes M.V."/>
            <person name="Robinson A.J."/>
            <person name="Andreopoulos B."/>
            <person name="LaButti K."/>
            <person name="Kuo A."/>
            <person name="Mondo S."/>
            <person name="Riley R."/>
            <person name="Otillar R."/>
            <person name="Haridas S."/>
            <person name="Lipzen A."/>
            <person name="Grimwood J."/>
            <person name="Schmutz J."/>
            <person name="Clum A."/>
            <person name="Reid I.D."/>
            <person name="Moisan M.C."/>
            <person name="Butler G."/>
            <person name="Nguyen T.T.M."/>
            <person name="Dewar K."/>
            <person name="Conant G."/>
            <person name="Drula E."/>
            <person name="Henrissat B."/>
            <person name="Hansel C."/>
            <person name="Singer S."/>
            <person name="Hutchinson M.I."/>
            <person name="de Vries R.P."/>
            <person name="Natvig D.O."/>
            <person name="Powell A.J."/>
            <person name="Tsang A."/>
            <person name="Grigoriev I.V."/>
        </authorList>
    </citation>
    <scope>NUCLEOTIDE SEQUENCE [LARGE SCALE GENOMIC DNA]</scope>
    <source>
        <strain evidence="2 3">CBS 620.91</strain>
    </source>
</reference>
<evidence type="ECO:0000256" key="1">
    <source>
        <dbReference type="SAM" id="MobiDB-lite"/>
    </source>
</evidence>
<feature type="compositionally biased region" description="Low complexity" evidence="1">
    <location>
        <begin position="332"/>
        <end position="342"/>
    </location>
</feature>
<proteinExistence type="predicted"/>
<dbReference type="EMBL" id="JAZGSY010000005">
    <property type="protein sequence ID" value="KAL1844046.1"/>
    <property type="molecule type" value="Genomic_DNA"/>
</dbReference>
<name>A0ABR3VR62_HUMIN</name>
<feature type="compositionally biased region" description="Low complexity" evidence="1">
    <location>
        <begin position="397"/>
        <end position="416"/>
    </location>
</feature>
<evidence type="ECO:0000313" key="3">
    <source>
        <dbReference type="Proteomes" id="UP001583172"/>
    </source>
</evidence>
<gene>
    <name evidence="2" type="ORF">VTJ49DRAFT_5797</name>
</gene>
<feature type="compositionally biased region" description="Polar residues" evidence="1">
    <location>
        <begin position="299"/>
        <end position="311"/>
    </location>
</feature>
<keyword evidence="3" id="KW-1185">Reference proteome</keyword>
<dbReference type="Pfam" id="PF15365">
    <property type="entry name" value="PNRC"/>
    <property type="match status" value="1"/>
</dbReference>
<feature type="compositionally biased region" description="Low complexity" evidence="1">
    <location>
        <begin position="121"/>
        <end position="146"/>
    </location>
</feature>
<feature type="compositionally biased region" description="Low complexity" evidence="1">
    <location>
        <begin position="1"/>
        <end position="12"/>
    </location>
</feature>
<sequence length="462" mass="48475">MEQPQTLPQRTTPARRRAKRPVNSPARKNYASENDVPSDVIFPMELGGPFTPKKSASNSPAPGSQPKSQAKSRPRNTNGSGNGNGNQNGNGNRRGKQVASPAPAKQGRTTPPQTAPPKPIAEAAFAGATFHASPAPSSLPIPSFLSKALDSPPSVQRPNGVLREPSPPATDSEAVPTPQHRLLSPTANRTESPLDIFFRADREEKERARRASSANVLGTASVPFSPPSQIRSPAEPKTVPNGVPGAGGRRPGFQRGHPSGGIPASELDGIPSEFIGPALSKPYQERIREALSSKRQPDGAQQQPNPVQQESAMDMTERLKRFLAIPAANNEQSAQPSQQQSTKPPPLFSQGPPHSADLASPFASPGFAPNPAMQPPFTRGFPLQQRCASDIPAQFPSAAASSSISLRGGAAPSAAAPYPPNSPGHNDPAAEIMRMEDSLRRILKLGNGPAAAAAAPNGYQSS</sequence>
<organism evidence="2 3">
    <name type="scientific">Humicola insolens</name>
    <name type="common">Soft-rot fungus</name>
    <dbReference type="NCBI Taxonomy" id="85995"/>
    <lineage>
        <taxon>Eukaryota</taxon>
        <taxon>Fungi</taxon>
        <taxon>Dikarya</taxon>
        <taxon>Ascomycota</taxon>
        <taxon>Pezizomycotina</taxon>
        <taxon>Sordariomycetes</taxon>
        <taxon>Sordariomycetidae</taxon>
        <taxon>Sordariales</taxon>
        <taxon>Chaetomiaceae</taxon>
        <taxon>Mycothermus</taxon>
    </lineage>
</organism>
<comment type="caution">
    <text evidence="2">The sequence shown here is derived from an EMBL/GenBank/DDBJ whole genome shotgun (WGS) entry which is preliminary data.</text>
</comment>
<feature type="compositionally biased region" description="Basic and acidic residues" evidence="1">
    <location>
        <begin position="283"/>
        <end position="297"/>
    </location>
</feature>
<evidence type="ECO:0008006" key="4">
    <source>
        <dbReference type="Google" id="ProtNLM"/>
    </source>
</evidence>
<accession>A0ABR3VR62</accession>
<evidence type="ECO:0000313" key="2">
    <source>
        <dbReference type="EMBL" id="KAL1844046.1"/>
    </source>
</evidence>
<feature type="region of interest" description="Disordered" evidence="1">
    <location>
        <begin position="1"/>
        <end position="433"/>
    </location>
</feature>
<feature type="compositionally biased region" description="Basic and acidic residues" evidence="1">
    <location>
        <begin position="198"/>
        <end position="209"/>
    </location>
</feature>
<dbReference type="Proteomes" id="UP001583172">
    <property type="component" value="Unassembled WGS sequence"/>
</dbReference>